<dbReference type="Gene3D" id="3.40.630.30">
    <property type="match status" value="1"/>
</dbReference>
<name>A0AAN4PEF6_ASPLE</name>
<feature type="region of interest" description="Disordered" evidence="1">
    <location>
        <begin position="99"/>
        <end position="120"/>
    </location>
</feature>
<dbReference type="EMBL" id="BCLY01000004">
    <property type="protein sequence ID" value="GAQ04993.1"/>
    <property type="molecule type" value="Genomic_DNA"/>
</dbReference>
<proteinExistence type="predicted"/>
<dbReference type="InterPro" id="IPR000182">
    <property type="entry name" value="GNAT_dom"/>
</dbReference>
<evidence type="ECO:0000256" key="1">
    <source>
        <dbReference type="SAM" id="MobiDB-lite"/>
    </source>
</evidence>
<reference evidence="3 4" key="1">
    <citation type="submission" date="2015-11" db="EMBL/GenBank/DDBJ databases">
        <title>Aspergillus lentulus strain IFM 54703T.</title>
        <authorList>
            <person name="Kusuya Y."/>
            <person name="Sakai K."/>
            <person name="Kamei K."/>
            <person name="Takahashi H."/>
            <person name="Yaguchi T."/>
        </authorList>
    </citation>
    <scope>NUCLEOTIDE SEQUENCE [LARGE SCALE GENOMIC DNA]</scope>
    <source>
        <strain evidence="3 4">IFM 54703</strain>
    </source>
</reference>
<accession>A0AAN4PEF6</accession>
<dbReference type="AlphaFoldDB" id="A0AAN4PEF6"/>
<dbReference type="PROSITE" id="PS51186">
    <property type="entry name" value="GNAT"/>
    <property type="match status" value="1"/>
</dbReference>
<dbReference type="PANTHER" id="PTHR42791">
    <property type="entry name" value="GNAT FAMILY ACETYLTRANSFERASE"/>
    <property type="match status" value="1"/>
</dbReference>
<dbReference type="InterPro" id="IPR052523">
    <property type="entry name" value="Trichothecene_AcTrans"/>
</dbReference>
<gene>
    <name evidence="3" type="ORF">ALT_2314</name>
</gene>
<sequence length="232" mass="25424">MALSIRPAREADLETIASIAAAAFNPTTDAISRRLFPPDLQPTDMPAGEACRQWRAARKSASFHSDGTALMVAVDDALHGQIVGFALWDVPIPVPVPAGAGRCEPRQPQEPEPEPAAHAHAGLDQSALAEMRRILAEDARAHFGDEMKRNVWRSVDLDYIAVDPRHRRRGIGKILLQWGVQRAAAEQRDCYLVATPAGRPLYEAAGFRELATLPIFGVPHWSMIKRYVPVSG</sequence>
<dbReference type="InterPro" id="IPR016181">
    <property type="entry name" value="Acyl_CoA_acyltransferase"/>
</dbReference>
<evidence type="ECO:0000259" key="2">
    <source>
        <dbReference type="PROSITE" id="PS51186"/>
    </source>
</evidence>
<evidence type="ECO:0000313" key="3">
    <source>
        <dbReference type="EMBL" id="GAQ04993.1"/>
    </source>
</evidence>
<dbReference type="SUPFAM" id="SSF55729">
    <property type="entry name" value="Acyl-CoA N-acyltransferases (Nat)"/>
    <property type="match status" value="1"/>
</dbReference>
<dbReference type="PANTHER" id="PTHR42791:SF2">
    <property type="entry name" value="N-ACETYLTRANSFERASE DOMAIN-CONTAINING PROTEIN"/>
    <property type="match status" value="1"/>
</dbReference>
<feature type="domain" description="N-acetyltransferase" evidence="2">
    <location>
        <begin position="3"/>
        <end position="228"/>
    </location>
</feature>
<dbReference type="Proteomes" id="UP000051487">
    <property type="component" value="Unassembled WGS sequence"/>
</dbReference>
<protein>
    <recommendedName>
        <fullName evidence="2">N-acetyltransferase domain-containing protein</fullName>
    </recommendedName>
</protein>
<organism evidence="3 4">
    <name type="scientific">Aspergillus lentulus</name>
    <dbReference type="NCBI Taxonomy" id="293939"/>
    <lineage>
        <taxon>Eukaryota</taxon>
        <taxon>Fungi</taxon>
        <taxon>Dikarya</taxon>
        <taxon>Ascomycota</taxon>
        <taxon>Pezizomycotina</taxon>
        <taxon>Eurotiomycetes</taxon>
        <taxon>Eurotiomycetidae</taxon>
        <taxon>Eurotiales</taxon>
        <taxon>Aspergillaceae</taxon>
        <taxon>Aspergillus</taxon>
        <taxon>Aspergillus subgen. Fumigati</taxon>
    </lineage>
</organism>
<dbReference type="Pfam" id="PF13508">
    <property type="entry name" value="Acetyltransf_7"/>
    <property type="match status" value="1"/>
</dbReference>
<dbReference type="GO" id="GO:0016747">
    <property type="term" value="F:acyltransferase activity, transferring groups other than amino-acyl groups"/>
    <property type="evidence" value="ECO:0007669"/>
    <property type="project" value="InterPro"/>
</dbReference>
<dbReference type="CDD" id="cd04301">
    <property type="entry name" value="NAT_SF"/>
    <property type="match status" value="1"/>
</dbReference>
<evidence type="ECO:0000313" key="4">
    <source>
        <dbReference type="Proteomes" id="UP000051487"/>
    </source>
</evidence>
<comment type="caution">
    <text evidence="3">The sequence shown here is derived from an EMBL/GenBank/DDBJ whole genome shotgun (WGS) entry which is preliminary data.</text>
</comment>